<gene>
    <name evidence="2" type="ORF">HUR95_15775</name>
</gene>
<evidence type="ECO:0000313" key="3">
    <source>
        <dbReference type="Proteomes" id="UP000825179"/>
    </source>
</evidence>
<keyword evidence="1" id="KW-0812">Transmembrane</keyword>
<evidence type="ECO:0000313" key="2">
    <source>
        <dbReference type="EMBL" id="QZT33664.1"/>
    </source>
</evidence>
<feature type="transmembrane region" description="Helical" evidence="1">
    <location>
        <begin position="20"/>
        <end position="42"/>
    </location>
</feature>
<reference evidence="2 3" key="1">
    <citation type="journal article" date="2020" name="Extremophiles">
        <title>Genomic analysis of Caldalkalibacillus thermarum TA2.A1 reveals aerobic alkaliphilic metabolism and evolutionary hallmarks linking alkaliphilic bacteria and plant life.</title>
        <authorList>
            <person name="de Jong S.I."/>
            <person name="van den Broek M.A."/>
            <person name="Merkel A.Y."/>
            <person name="de la Torre Cortes P."/>
            <person name="Kalamorz F."/>
            <person name="Cook G.M."/>
            <person name="van Loosdrecht M.C.M."/>
            <person name="McMillan D.G.G."/>
        </authorList>
    </citation>
    <scope>NUCLEOTIDE SEQUENCE [LARGE SCALE GENOMIC DNA]</scope>
    <source>
        <strain evidence="2 3">TA2.A1</strain>
    </source>
</reference>
<sequence length="86" mass="9392">MKEGQKTVNLVKGFKCAGEIVTGLLAILFFVSLFVSIFGGLGYIGWKFFGLVAAQIWPTDPILAVITIAGFVVSFLFLLWLMFCAP</sequence>
<keyword evidence="1" id="KW-1133">Transmembrane helix</keyword>
<protein>
    <submittedName>
        <fullName evidence="2">Uncharacterized protein</fullName>
    </submittedName>
</protein>
<dbReference type="EMBL" id="CP082237">
    <property type="protein sequence ID" value="QZT33664.1"/>
    <property type="molecule type" value="Genomic_DNA"/>
</dbReference>
<dbReference type="AlphaFoldDB" id="A0A8X8I8R4"/>
<evidence type="ECO:0000256" key="1">
    <source>
        <dbReference type="SAM" id="Phobius"/>
    </source>
</evidence>
<dbReference type="Proteomes" id="UP000825179">
    <property type="component" value="Chromosome"/>
</dbReference>
<dbReference type="KEGG" id="cthu:HUR95_15775"/>
<proteinExistence type="predicted"/>
<keyword evidence="3" id="KW-1185">Reference proteome</keyword>
<feature type="transmembrane region" description="Helical" evidence="1">
    <location>
        <begin position="62"/>
        <end position="83"/>
    </location>
</feature>
<organism evidence="2 3">
    <name type="scientific">Caldalkalibacillus thermarum (strain TA2.A1)</name>
    <dbReference type="NCBI Taxonomy" id="986075"/>
    <lineage>
        <taxon>Bacteria</taxon>
        <taxon>Bacillati</taxon>
        <taxon>Bacillota</taxon>
        <taxon>Bacilli</taxon>
        <taxon>Bacillales</taxon>
        <taxon>Bacillaceae</taxon>
        <taxon>Caldalkalibacillus</taxon>
    </lineage>
</organism>
<name>A0A8X8I8R4_CALTT</name>
<dbReference type="RefSeq" id="WP_222822738.1">
    <property type="nucleotide sequence ID" value="NZ_CP082237.1"/>
</dbReference>
<accession>A0A8X8I8R4</accession>
<keyword evidence="1" id="KW-0472">Membrane</keyword>